<dbReference type="AlphaFoldDB" id="A0A9N9LEY3"/>
<dbReference type="Proteomes" id="UP000701801">
    <property type="component" value="Unassembled WGS sequence"/>
</dbReference>
<keyword evidence="3" id="KW-1185">Reference proteome</keyword>
<comment type="caution">
    <text evidence="2">The sequence shown here is derived from an EMBL/GenBank/DDBJ whole genome shotgun (WGS) entry which is preliminary data.</text>
</comment>
<feature type="compositionally biased region" description="Low complexity" evidence="1">
    <location>
        <begin position="243"/>
        <end position="268"/>
    </location>
</feature>
<gene>
    <name evidence="2" type="ORF">HYALB_00010089</name>
</gene>
<feature type="region of interest" description="Disordered" evidence="1">
    <location>
        <begin position="235"/>
        <end position="268"/>
    </location>
</feature>
<sequence length="600" mass="65943">MLYAHPVFIASPIISGSMTLTSQVQLTFLSKSTATESTNLTDDHISASYTQNSITTQDYESPSFAFLGTWSDTTISSAATFKWINITTGRVPDVPAETSGAILHGELLISLKPNRKWLTDDKLKSQYVEEVKKTREETVALIDKLNIKHPHISDCSRTKRKRSQITERQLRALIVDRGILSTITNAVKAAIADIGKILSCAGDVIKNVLDVVENITPDLNVIENLTDTLAEIGESLEEKNDTKSTTTEGSPSSTSTDSSTSSTSSGTSSQTFIDFQVLAKTYPVHRRAEVTSHSCSTTCSIYTDGCIPTATTSTTALESTNKPDFRCSPDNPKCAPNVLDALPGRRTSCGDYLKDDADHYSTRNTKNTLLHPSGYREHDIFDITKRWLLGPQDFKNDVWVFMENKLTSATFVAHGQQSSGPFSINSSVVLERELGNERVNLGITNLYGCTVVLVTSQKGVWLSQFWQYPSFVGDEAHYRFEYEVLNTLDAGCAFDQAKKGYGSGIRCQTGPGGLFADPIDPEVVVITPRLRILSAPEGDTEYPVEIEQIKSKTREIILNIPEPKVVGTARTIKSTVLKHIHSQSLGEQNYDSIGYHQTAV</sequence>
<reference evidence="2" key="1">
    <citation type="submission" date="2021-07" db="EMBL/GenBank/DDBJ databases">
        <authorList>
            <person name="Durling M."/>
        </authorList>
    </citation>
    <scope>NUCLEOTIDE SEQUENCE</scope>
</reference>
<dbReference type="OrthoDB" id="3557544at2759"/>
<organism evidence="2 3">
    <name type="scientific">Hymenoscyphus albidus</name>
    <dbReference type="NCBI Taxonomy" id="595503"/>
    <lineage>
        <taxon>Eukaryota</taxon>
        <taxon>Fungi</taxon>
        <taxon>Dikarya</taxon>
        <taxon>Ascomycota</taxon>
        <taxon>Pezizomycotina</taxon>
        <taxon>Leotiomycetes</taxon>
        <taxon>Helotiales</taxon>
        <taxon>Helotiaceae</taxon>
        <taxon>Hymenoscyphus</taxon>
    </lineage>
</organism>
<proteinExistence type="predicted"/>
<dbReference type="EMBL" id="CAJVRM010000085">
    <property type="protein sequence ID" value="CAG8973969.1"/>
    <property type="molecule type" value="Genomic_DNA"/>
</dbReference>
<evidence type="ECO:0000313" key="3">
    <source>
        <dbReference type="Proteomes" id="UP000701801"/>
    </source>
</evidence>
<protein>
    <submittedName>
        <fullName evidence="2">Uncharacterized protein</fullName>
    </submittedName>
</protein>
<accession>A0A9N9LEY3</accession>
<evidence type="ECO:0000313" key="2">
    <source>
        <dbReference type="EMBL" id="CAG8973969.1"/>
    </source>
</evidence>
<evidence type="ECO:0000256" key="1">
    <source>
        <dbReference type="SAM" id="MobiDB-lite"/>
    </source>
</evidence>
<name>A0A9N9LEY3_9HELO</name>